<evidence type="ECO:0000256" key="4">
    <source>
        <dbReference type="ARBA" id="ARBA00022679"/>
    </source>
</evidence>
<organism evidence="6 7">
    <name type="scientific">Tumidithrix elongata BACA0141</name>
    <dbReference type="NCBI Taxonomy" id="2716417"/>
    <lineage>
        <taxon>Bacteria</taxon>
        <taxon>Bacillati</taxon>
        <taxon>Cyanobacteriota</taxon>
        <taxon>Cyanophyceae</taxon>
        <taxon>Pseudanabaenales</taxon>
        <taxon>Pseudanabaenaceae</taxon>
        <taxon>Tumidithrix</taxon>
        <taxon>Tumidithrix elongata</taxon>
    </lineage>
</organism>
<dbReference type="PANTHER" id="PTHR43179:SF12">
    <property type="entry name" value="GALACTOFURANOSYLTRANSFERASE GLFT2"/>
    <property type="match status" value="1"/>
</dbReference>
<reference evidence="6" key="1">
    <citation type="submission" date="2024-01" db="EMBL/GenBank/DDBJ databases">
        <title>Bank of Algae and Cyanobacteria of the Azores (BACA) strain genomes.</title>
        <authorList>
            <person name="Luz R."/>
            <person name="Cordeiro R."/>
            <person name="Fonseca A."/>
            <person name="Goncalves V."/>
        </authorList>
    </citation>
    <scope>NUCLEOTIDE SEQUENCE</scope>
    <source>
        <strain evidence="6">BACA0141</strain>
    </source>
</reference>
<evidence type="ECO:0000256" key="2">
    <source>
        <dbReference type="ARBA" id="ARBA00006739"/>
    </source>
</evidence>
<evidence type="ECO:0000256" key="3">
    <source>
        <dbReference type="ARBA" id="ARBA00022676"/>
    </source>
</evidence>
<dbReference type="InterPro" id="IPR029044">
    <property type="entry name" value="Nucleotide-diphossugar_trans"/>
</dbReference>
<evidence type="ECO:0000256" key="1">
    <source>
        <dbReference type="ARBA" id="ARBA00004776"/>
    </source>
</evidence>
<keyword evidence="3 6" id="KW-0328">Glycosyltransferase</keyword>
<evidence type="ECO:0000313" key="6">
    <source>
        <dbReference type="EMBL" id="MEE3717380.1"/>
    </source>
</evidence>
<accession>A0AAW9PSN0</accession>
<protein>
    <submittedName>
        <fullName evidence="6">Glycosyltransferase</fullName>
        <ecNumber evidence="6">2.4.-.-</ecNumber>
    </submittedName>
</protein>
<proteinExistence type="inferred from homology"/>
<evidence type="ECO:0000313" key="7">
    <source>
        <dbReference type="Proteomes" id="UP001333818"/>
    </source>
</evidence>
<dbReference type="PANTHER" id="PTHR43179">
    <property type="entry name" value="RHAMNOSYLTRANSFERASE WBBL"/>
    <property type="match status" value="1"/>
</dbReference>
<comment type="similarity">
    <text evidence="2">Belongs to the glycosyltransferase 2 family.</text>
</comment>
<dbReference type="Pfam" id="PF00535">
    <property type="entry name" value="Glycos_transf_2"/>
    <property type="match status" value="1"/>
</dbReference>
<dbReference type="EMBL" id="JAZBJZ010000040">
    <property type="protein sequence ID" value="MEE3717380.1"/>
    <property type="molecule type" value="Genomic_DNA"/>
</dbReference>
<dbReference type="AlphaFoldDB" id="A0AAW9PSN0"/>
<dbReference type="InterPro" id="IPR001173">
    <property type="entry name" value="Glyco_trans_2-like"/>
</dbReference>
<name>A0AAW9PSN0_9CYAN</name>
<dbReference type="SUPFAM" id="SSF53448">
    <property type="entry name" value="Nucleotide-diphospho-sugar transferases"/>
    <property type="match status" value="2"/>
</dbReference>
<comment type="pathway">
    <text evidence="1">Cell wall biogenesis; cell wall polysaccharide biosynthesis.</text>
</comment>
<dbReference type="GO" id="GO:0016757">
    <property type="term" value="F:glycosyltransferase activity"/>
    <property type="evidence" value="ECO:0007669"/>
    <property type="project" value="UniProtKB-KW"/>
</dbReference>
<evidence type="ECO:0000259" key="5">
    <source>
        <dbReference type="Pfam" id="PF00535"/>
    </source>
</evidence>
<keyword evidence="7" id="KW-1185">Reference proteome</keyword>
<comment type="caution">
    <text evidence="6">The sequence shown here is derived from an EMBL/GenBank/DDBJ whole genome shotgun (WGS) entry which is preliminary data.</text>
</comment>
<feature type="domain" description="Glycosyltransferase 2-like" evidence="5">
    <location>
        <begin position="313"/>
        <end position="386"/>
    </location>
</feature>
<sequence length="664" mass="77328">MSTDNTMTTFSLLLPTCDRVELVYRFFQSLVDTTENLKEIEIILAIDEDDLASQDIIHNELQLKKVILPKGSTMGNLNRACFEASCGRYVMLVNDDIIVRTKGWDRAIADVLTRFEDDVVLIHVNDLLFREKLPTFPMLSRKSCLEIGICAPEYQRYRIDDHIYEIYNLLAYLGYKRIVYLPDVIFEHDNYALRESLDPQQKLQSQVFKSTDHKVYLPNQQIIDKDEQFFQSTFEQRKIDALKLINLIDSHRMHQQQIVHESLLRDLRDSFSYRKPQFIGQVNTSSSDRVEVKDKVTIAVVTSSIYKPHARRCLAQLKRYTNDFELIILDNNGTKDFNHSREINKVLDIVKTDFLVIMDDDVFVEDGWLQGLLKSVDDRTGVVAPMHKDRRGRISFSGVYLKGDGLGTHAHLTDLPNQPRVCQCLCSALLLIDMRKCREIRFNDKYKKYFLDLDYSLKVWEAGHQIICTPYTTVTHIGGATLPYRSAKADLLFDRDSQIFIENWISSGRLAKIEAEIWRQFMDLYLAVEIPQRISRVLDTNEVFKQDSANILNHVTKLIKDSKPFSLFEEMLAKQLVKCILLSEDRGMIEKVKLFESLLSLLEPRFQLELTMKRLDIQKEHLSQNSNSIQLLSYYLTRAYCIYRMYGKRSLLGLVMGFLRLRQA</sequence>
<keyword evidence="4 6" id="KW-0808">Transferase</keyword>
<dbReference type="Gene3D" id="3.90.550.10">
    <property type="entry name" value="Spore Coat Polysaccharide Biosynthesis Protein SpsA, Chain A"/>
    <property type="match status" value="2"/>
</dbReference>
<dbReference type="EC" id="2.4.-.-" evidence="6"/>
<gene>
    <name evidence="6" type="ORF">V2H45_11520</name>
</gene>
<dbReference type="Proteomes" id="UP001333818">
    <property type="component" value="Unassembled WGS sequence"/>
</dbReference>